<keyword evidence="1" id="KW-1133">Transmembrane helix</keyword>
<organism evidence="3 4">
    <name type="scientific">Salinarimonas ramus</name>
    <dbReference type="NCBI Taxonomy" id="690164"/>
    <lineage>
        <taxon>Bacteria</taxon>
        <taxon>Pseudomonadati</taxon>
        <taxon>Pseudomonadota</taxon>
        <taxon>Alphaproteobacteria</taxon>
        <taxon>Hyphomicrobiales</taxon>
        <taxon>Salinarimonadaceae</taxon>
        <taxon>Salinarimonas</taxon>
    </lineage>
</organism>
<reference evidence="3 4" key="1">
    <citation type="journal article" date="2014" name="Int. J. Syst. Evol. Microbiol.">
        <title>Complete genome sequence of Corynebacterium casei LMG S-19264T (=DSM 44701T), isolated from a smear-ripened cheese.</title>
        <authorList>
            <consortium name="US DOE Joint Genome Institute (JGI-PGF)"/>
            <person name="Walter F."/>
            <person name="Albersmeier A."/>
            <person name="Kalinowski J."/>
            <person name="Ruckert C."/>
        </authorList>
    </citation>
    <scope>NUCLEOTIDE SEQUENCE [LARGE SCALE GENOMIC DNA]</scope>
    <source>
        <strain evidence="3 4">CGMCC 1.9161</strain>
    </source>
</reference>
<evidence type="ECO:0000256" key="1">
    <source>
        <dbReference type="SAM" id="Phobius"/>
    </source>
</evidence>
<keyword evidence="4" id="KW-1185">Reference proteome</keyword>
<dbReference type="InterPro" id="IPR009936">
    <property type="entry name" value="DUF1468"/>
</dbReference>
<feature type="transmembrane region" description="Helical" evidence="1">
    <location>
        <begin position="117"/>
        <end position="138"/>
    </location>
</feature>
<proteinExistence type="predicted"/>
<dbReference type="EMBL" id="BMMF01000002">
    <property type="protein sequence ID" value="GGK21181.1"/>
    <property type="molecule type" value="Genomic_DNA"/>
</dbReference>
<feature type="domain" description="DUF1468" evidence="2">
    <location>
        <begin position="10"/>
        <end position="141"/>
    </location>
</feature>
<comment type="caution">
    <text evidence="3">The sequence shown here is derived from an EMBL/GenBank/DDBJ whole genome shotgun (WGS) entry which is preliminary data.</text>
</comment>
<evidence type="ECO:0000313" key="4">
    <source>
        <dbReference type="Proteomes" id="UP000600449"/>
    </source>
</evidence>
<dbReference type="Pfam" id="PF07331">
    <property type="entry name" value="TctB"/>
    <property type="match status" value="1"/>
</dbReference>
<dbReference type="RefSeq" id="WP_188909172.1">
    <property type="nucleotide sequence ID" value="NZ_BMMF01000002.1"/>
</dbReference>
<feature type="transmembrane region" description="Helical" evidence="1">
    <location>
        <begin position="67"/>
        <end position="87"/>
    </location>
</feature>
<evidence type="ECO:0000259" key="2">
    <source>
        <dbReference type="Pfam" id="PF07331"/>
    </source>
</evidence>
<sequence length="147" mass="15670">MAQARWSDRIAGVIFLALAIWLYVEAGSYAVRFGDPAGPSFFPRLVAVPMGLLALVLILRPDADPTWFRWPQILSQAAMLAVLFGYPLAIEPLGFPLSTLIASALLAKILGATWLQALALGAGLGFGLFFLFDAVFGLPLPTGPLLG</sequence>
<accession>A0A917Q446</accession>
<keyword evidence="1" id="KW-0472">Membrane</keyword>
<dbReference type="Proteomes" id="UP000600449">
    <property type="component" value="Unassembled WGS sequence"/>
</dbReference>
<name>A0A917Q446_9HYPH</name>
<dbReference type="AlphaFoldDB" id="A0A917Q446"/>
<protein>
    <recommendedName>
        <fullName evidence="2">DUF1468 domain-containing protein</fullName>
    </recommendedName>
</protein>
<keyword evidence="1" id="KW-0812">Transmembrane</keyword>
<feature type="transmembrane region" description="Helical" evidence="1">
    <location>
        <begin position="42"/>
        <end position="60"/>
    </location>
</feature>
<evidence type="ECO:0000313" key="3">
    <source>
        <dbReference type="EMBL" id="GGK21181.1"/>
    </source>
</evidence>
<gene>
    <name evidence="3" type="ORF">GCM10011322_04790</name>
</gene>